<accession>A0A238J3E7</accession>
<evidence type="ECO:0000313" key="5">
    <source>
        <dbReference type="EMBL" id="SMX25249.1"/>
    </source>
</evidence>
<dbReference type="InterPro" id="IPR028082">
    <property type="entry name" value="Peripla_BP_I"/>
</dbReference>
<feature type="domain" description="HTH gntR-type" evidence="4">
    <location>
        <begin position="4"/>
        <end position="70"/>
    </location>
</feature>
<dbReference type="Gene3D" id="3.40.50.2300">
    <property type="match status" value="2"/>
</dbReference>
<keyword evidence="3" id="KW-0804">Transcription</keyword>
<proteinExistence type="predicted"/>
<reference evidence="6" key="1">
    <citation type="submission" date="2017-05" db="EMBL/GenBank/DDBJ databases">
        <authorList>
            <person name="Rodrigo-Torres L."/>
            <person name="Arahal R. D."/>
            <person name="Lucena T."/>
        </authorList>
    </citation>
    <scope>NUCLEOTIDE SEQUENCE [LARGE SCALE GENOMIC DNA]</scope>
    <source>
        <strain evidence="6">CECT 8489</strain>
    </source>
</reference>
<dbReference type="AlphaFoldDB" id="A0A238J3E7"/>
<keyword evidence="6" id="KW-1185">Reference proteome</keyword>
<sequence>MADRPSGTNFVDTLRAEFAGLAAGTRVPTIRDVAARYSISQFSVQRAFESLKEEGLIQSFVGRGSFIAGGDQSHSTDIAGRGARVLIISHSTPSSRGTEITLLLQAALLEGGHKPICVSYADVSDLHDLLGKGGFDVCVLQPRRSILPVEALALLKSKARHMIVEGRQLEFLDVDVIVRNRAKSIALALRHLRELGHERIGLLTESLDAAAGYAEIENLYSQYFASSLDQPEPLILRVNSETVEVGGGEEIGAAMTKELAGRTSKPSAYIVSGRFKADDIRKGFSIAGLDVPGDVNIVHLRAHEALSGQGASLTTVGRRADHVASGIVDIVNWRLANPNEPAGLVLDDPSLVKGNSTCPFSGN</sequence>
<keyword evidence="1" id="KW-0805">Transcription regulation</keyword>
<dbReference type="EMBL" id="FXXQ01000014">
    <property type="protein sequence ID" value="SMX25249.1"/>
    <property type="molecule type" value="Genomic_DNA"/>
</dbReference>
<dbReference type="Pfam" id="PF00392">
    <property type="entry name" value="GntR"/>
    <property type="match status" value="1"/>
</dbReference>
<dbReference type="SMART" id="SM00345">
    <property type="entry name" value="HTH_GNTR"/>
    <property type="match status" value="1"/>
</dbReference>
<organism evidence="5 6">
    <name type="scientific">Boseongicola aestuarii</name>
    <dbReference type="NCBI Taxonomy" id="1470561"/>
    <lineage>
        <taxon>Bacteria</taxon>
        <taxon>Pseudomonadati</taxon>
        <taxon>Pseudomonadota</taxon>
        <taxon>Alphaproteobacteria</taxon>
        <taxon>Rhodobacterales</taxon>
        <taxon>Paracoccaceae</taxon>
        <taxon>Boseongicola</taxon>
    </lineage>
</organism>
<dbReference type="RefSeq" id="WP_093975451.1">
    <property type="nucleotide sequence ID" value="NZ_FXXQ01000014.1"/>
</dbReference>
<keyword evidence="2" id="KW-0238">DNA-binding</keyword>
<evidence type="ECO:0000256" key="3">
    <source>
        <dbReference type="ARBA" id="ARBA00023163"/>
    </source>
</evidence>
<evidence type="ECO:0000313" key="6">
    <source>
        <dbReference type="Proteomes" id="UP000201838"/>
    </source>
</evidence>
<dbReference type="OrthoDB" id="9804020at2"/>
<dbReference type="SUPFAM" id="SSF46785">
    <property type="entry name" value="Winged helix' DNA-binding domain"/>
    <property type="match status" value="1"/>
</dbReference>
<dbReference type="Gene3D" id="1.10.10.10">
    <property type="entry name" value="Winged helix-like DNA-binding domain superfamily/Winged helix DNA-binding domain"/>
    <property type="match status" value="1"/>
</dbReference>
<dbReference type="InterPro" id="IPR046335">
    <property type="entry name" value="LacI/GalR-like_sensor"/>
</dbReference>
<name>A0A238J3E7_9RHOB</name>
<dbReference type="InterPro" id="IPR036388">
    <property type="entry name" value="WH-like_DNA-bd_sf"/>
</dbReference>
<dbReference type="Pfam" id="PF13377">
    <property type="entry name" value="Peripla_BP_3"/>
    <property type="match status" value="1"/>
</dbReference>
<protein>
    <submittedName>
        <fullName evidence="5">Transcriptional repressor RbsR</fullName>
    </submittedName>
</protein>
<evidence type="ECO:0000256" key="1">
    <source>
        <dbReference type="ARBA" id="ARBA00023015"/>
    </source>
</evidence>
<dbReference type="GO" id="GO:0003700">
    <property type="term" value="F:DNA-binding transcription factor activity"/>
    <property type="evidence" value="ECO:0007669"/>
    <property type="project" value="InterPro"/>
</dbReference>
<dbReference type="PROSITE" id="PS50949">
    <property type="entry name" value="HTH_GNTR"/>
    <property type="match status" value="1"/>
</dbReference>
<dbReference type="SUPFAM" id="SSF53822">
    <property type="entry name" value="Periplasmic binding protein-like I"/>
    <property type="match status" value="1"/>
</dbReference>
<dbReference type="GO" id="GO:0003677">
    <property type="term" value="F:DNA binding"/>
    <property type="evidence" value="ECO:0007669"/>
    <property type="project" value="UniProtKB-KW"/>
</dbReference>
<dbReference type="InterPro" id="IPR000524">
    <property type="entry name" value="Tscrpt_reg_HTH_GntR"/>
</dbReference>
<evidence type="ECO:0000259" key="4">
    <source>
        <dbReference type="PROSITE" id="PS50949"/>
    </source>
</evidence>
<evidence type="ECO:0000256" key="2">
    <source>
        <dbReference type="ARBA" id="ARBA00023125"/>
    </source>
</evidence>
<gene>
    <name evidence="5" type="ORF">BOA8489_03385</name>
</gene>
<dbReference type="InterPro" id="IPR036390">
    <property type="entry name" value="WH_DNA-bd_sf"/>
</dbReference>
<dbReference type="Proteomes" id="UP000201838">
    <property type="component" value="Unassembled WGS sequence"/>
</dbReference>